<gene>
    <name evidence="1" type="ORF">HYY20_06770</name>
</gene>
<proteinExistence type="predicted"/>
<accession>A0A932CNC6</accession>
<evidence type="ECO:0000313" key="1">
    <source>
        <dbReference type="EMBL" id="MBI2876566.1"/>
    </source>
</evidence>
<sequence>MKAAFRKGQKEPFLLDTSSPDEMQTVAGLRRNIKVLEYELNKDRISWDGLSEEECRALVSKKATLTGFTSSQAEKISQLIVETVQKGQADIGALA</sequence>
<dbReference type="AlphaFoldDB" id="A0A932CNC6"/>
<organism evidence="1 2">
    <name type="scientific">Tectimicrobiota bacterium</name>
    <dbReference type="NCBI Taxonomy" id="2528274"/>
    <lineage>
        <taxon>Bacteria</taxon>
        <taxon>Pseudomonadati</taxon>
        <taxon>Nitrospinota/Tectimicrobiota group</taxon>
        <taxon>Candidatus Tectimicrobiota</taxon>
    </lineage>
</organism>
<dbReference type="Proteomes" id="UP000769766">
    <property type="component" value="Unassembled WGS sequence"/>
</dbReference>
<protein>
    <submittedName>
        <fullName evidence="1">Uncharacterized protein</fullName>
    </submittedName>
</protein>
<reference evidence="1" key="1">
    <citation type="submission" date="2020-07" db="EMBL/GenBank/DDBJ databases">
        <title>Huge and variable diversity of episymbiotic CPR bacteria and DPANN archaea in groundwater ecosystems.</title>
        <authorList>
            <person name="He C.Y."/>
            <person name="Keren R."/>
            <person name="Whittaker M."/>
            <person name="Farag I.F."/>
            <person name="Doudna J."/>
            <person name="Cate J.H.D."/>
            <person name="Banfield J.F."/>
        </authorList>
    </citation>
    <scope>NUCLEOTIDE SEQUENCE</scope>
    <source>
        <strain evidence="1">NC_groundwater_672_Ag_B-0.1um_62_36</strain>
    </source>
</reference>
<dbReference type="EMBL" id="JACPRF010000206">
    <property type="protein sequence ID" value="MBI2876566.1"/>
    <property type="molecule type" value="Genomic_DNA"/>
</dbReference>
<evidence type="ECO:0000313" key="2">
    <source>
        <dbReference type="Proteomes" id="UP000769766"/>
    </source>
</evidence>
<comment type="caution">
    <text evidence="1">The sequence shown here is derived from an EMBL/GenBank/DDBJ whole genome shotgun (WGS) entry which is preliminary data.</text>
</comment>
<name>A0A932CNC6_UNCTE</name>